<feature type="signal peptide" evidence="1">
    <location>
        <begin position="1"/>
        <end position="21"/>
    </location>
</feature>
<dbReference type="EMBL" id="QRBF01000001">
    <property type="protein sequence ID" value="RDS85891.1"/>
    <property type="molecule type" value="Genomic_DNA"/>
</dbReference>
<accession>A0A370XCE0</accession>
<comment type="caution">
    <text evidence="2">The sequence shown here is derived from an EMBL/GenBank/DDBJ whole genome shotgun (WGS) entry which is preliminary data.</text>
</comment>
<dbReference type="AlphaFoldDB" id="A0A370XCE0"/>
<proteinExistence type="predicted"/>
<keyword evidence="1" id="KW-0732">Signal</keyword>
<evidence type="ECO:0000256" key="1">
    <source>
        <dbReference type="SAM" id="SignalP"/>
    </source>
</evidence>
<feature type="chain" id="PRO_5016894810" evidence="1">
    <location>
        <begin position="22"/>
        <end position="121"/>
    </location>
</feature>
<reference evidence="2 3" key="1">
    <citation type="submission" date="2018-07" db="EMBL/GenBank/DDBJ databases">
        <title>Dyella monticola sp. nov. and Dyella psychrodurans sp. nov. isolated from monsoon evergreen broad-leaved forest soil of Dinghu Mountain, China.</title>
        <authorList>
            <person name="Gao Z."/>
            <person name="Qiu L."/>
        </authorList>
    </citation>
    <scope>NUCLEOTIDE SEQUENCE [LARGE SCALE GENOMIC DNA]</scope>
    <source>
        <strain evidence="2 3">4MSK11</strain>
    </source>
</reference>
<organism evidence="2 3">
    <name type="scientific">Dyella psychrodurans</name>
    <dbReference type="NCBI Taxonomy" id="1927960"/>
    <lineage>
        <taxon>Bacteria</taxon>
        <taxon>Pseudomonadati</taxon>
        <taxon>Pseudomonadota</taxon>
        <taxon>Gammaproteobacteria</taxon>
        <taxon>Lysobacterales</taxon>
        <taxon>Rhodanobacteraceae</taxon>
        <taxon>Dyella</taxon>
    </lineage>
</organism>
<gene>
    <name evidence="2" type="ORF">DWU99_01035</name>
</gene>
<dbReference type="Proteomes" id="UP000255334">
    <property type="component" value="Unassembled WGS sequence"/>
</dbReference>
<name>A0A370XCE0_9GAMM</name>
<evidence type="ECO:0000313" key="3">
    <source>
        <dbReference type="Proteomes" id="UP000255334"/>
    </source>
</evidence>
<evidence type="ECO:0000313" key="2">
    <source>
        <dbReference type="EMBL" id="RDS85891.1"/>
    </source>
</evidence>
<keyword evidence="3" id="KW-1185">Reference proteome</keyword>
<protein>
    <submittedName>
        <fullName evidence="2">Uncharacterized protein</fullName>
    </submittedName>
</protein>
<dbReference type="RefSeq" id="WP_115476142.1">
    <property type="nucleotide sequence ID" value="NZ_QRBF01000001.1"/>
</dbReference>
<sequence>MPPRRSLCAAPLIAAIAAAHANDFQDAVRASALRTQRCVDTQVRALDDEVSGADVIARAVVTACGAALDEAADVMTYGPGAHDTTNPTLANERNTLRRQVEQDATKQATLAVLQERAHHTR</sequence>